<comment type="caution">
    <text evidence="13">The sequence shown here is derived from an EMBL/GenBank/DDBJ whole genome shotgun (WGS) entry which is preliminary data.</text>
</comment>
<evidence type="ECO:0000313" key="13">
    <source>
        <dbReference type="EMBL" id="RDH46392.1"/>
    </source>
</evidence>
<dbReference type="PROSITE" id="PS50861">
    <property type="entry name" value="AA_TRNA_LIGASE_II_GLYAB"/>
    <property type="match status" value="1"/>
</dbReference>
<dbReference type="NCBIfam" id="TIGR00211">
    <property type="entry name" value="glyS"/>
    <property type="match status" value="1"/>
</dbReference>
<evidence type="ECO:0000259" key="12">
    <source>
        <dbReference type="Pfam" id="PF05746"/>
    </source>
</evidence>
<dbReference type="InterPro" id="IPR015944">
    <property type="entry name" value="Gly-tRNA-synth_bsu"/>
</dbReference>
<evidence type="ECO:0000256" key="11">
    <source>
        <dbReference type="HAMAP-Rule" id="MF_00255"/>
    </source>
</evidence>
<dbReference type="PRINTS" id="PR01045">
    <property type="entry name" value="TRNASYNTHGB"/>
</dbReference>
<dbReference type="HAMAP" id="MF_00255">
    <property type="entry name" value="Gly_tRNA_synth_beta"/>
    <property type="match status" value="1"/>
</dbReference>
<feature type="domain" description="DALR anticodon binding" evidence="12">
    <location>
        <begin position="585"/>
        <end position="682"/>
    </location>
</feature>
<accession>A0A4P9VVK2</accession>
<dbReference type="GO" id="GO:0006420">
    <property type="term" value="P:arginyl-tRNA aminoacylation"/>
    <property type="evidence" value="ECO:0007669"/>
    <property type="project" value="InterPro"/>
</dbReference>
<evidence type="ECO:0000256" key="4">
    <source>
        <dbReference type="ARBA" id="ARBA00022490"/>
    </source>
</evidence>
<keyword evidence="4 11" id="KW-0963">Cytoplasm</keyword>
<dbReference type="GO" id="GO:0005829">
    <property type="term" value="C:cytosol"/>
    <property type="evidence" value="ECO:0007669"/>
    <property type="project" value="TreeGrafter"/>
</dbReference>
<keyword evidence="6 11" id="KW-0547">Nucleotide-binding</keyword>
<evidence type="ECO:0000256" key="3">
    <source>
        <dbReference type="ARBA" id="ARBA00011209"/>
    </source>
</evidence>
<dbReference type="GO" id="GO:0005524">
    <property type="term" value="F:ATP binding"/>
    <property type="evidence" value="ECO:0007669"/>
    <property type="project" value="UniProtKB-UniRule"/>
</dbReference>
<evidence type="ECO:0000256" key="8">
    <source>
        <dbReference type="ARBA" id="ARBA00022917"/>
    </source>
</evidence>
<name>A0A4P9VVK2_9GAMM</name>
<dbReference type="RefSeq" id="WP_094789157.1">
    <property type="nucleotide sequence ID" value="NZ_NDXW01000001.1"/>
</dbReference>
<dbReference type="GO" id="GO:0006426">
    <property type="term" value="P:glycyl-tRNA aminoacylation"/>
    <property type="evidence" value="ECO:0007669"/>
    <property type="project" value="UniProtKB-UniRule"/>
</dbReference>
<comment type="similarity">
    <text evidence="2 11">Belongs to the class-II aminoacyl-tRNA synthetase family.</text>
</comment>
<dbReference type="EMBL" id="NDXW01000001">
    <property type="protein sequence ID" value="RDH46392.1"/>
    <property type="molecule type" value="Genomic_DNA"/>
</dbReference>
<dbReference type="PANTHER" id="PTHR30075">
    <property type="entry name" value="GLYCYL-TRNA SYNTHETASE"/>
    <property type="match status" value="1"/>
</dbReference>
<evidence type="ECO:0000256" key="2">
    <source>
        <dbReference type="ARBA" id="ARBA00008226"/>
    </source>
</evidence>
<dbReference type="InterPro" id="IPR006194">
    <property type="entry name" value="Gly-tRNA-synth_heterodimer"/>
</dbReference>
<sequence length="696" mass="77431">MAKQDFLVELGTEELPPKALQSLSIAFANGIIEGLKAANLKFAKHQIFATPRRLALLISQLETQQPDQEIERRGPALTAAFNADGKPTKAAEGFARSCGTTVDNLDTLTQGKNAWLVYRTVQKGSKATALLPSIVDKSVDSLPIPKRMRWGAKRDEFVRPVQWLVMLFGQDIINCEVLGQPASNITYGHRFHCGKPLPLKAPQDYPKVLKEQGFVIADFAVRKQQIRQQIEDLAKTISGHAVIDESLLDEVTALVEWPVALLGSFDERFLSVPSEALISSMKGHQKYFHLVDKDQQLLPNFITVSNIESKDPSQVISGNEKVIRPRLADAMFFFETDKKKTLFDFREKLKPIVFQAKLGSIFDKTERVANLASYIATAINGDAELAQRAGQLCKSDLAAEMVLEFPELQGTMGYYYAQHDNEHAEIASALHEQYMPRFAGDQVPTTTTGAALAIADKLDTLVGIFAIGQPPTGTKDPFGLRRAALGILRIIIEKSLDLDLLSCIQKSIEGYSQSNTKLNIAKDLHEHVFEFLLERFRAWYHDEGIAAEVFLAVKALKPVKPLDFDQRIKAVARFTELPEATALAEANKRVSNILAKQGKAFTDQPIDKKLLQEKAEQQLATALDSKRKEVAPLFQQRSYTAALEALASLKDSVDRFFDDVLVNAEDTALRQNRYALLRELRALFLGVADISLLTTK</sequence>
<evidence type="ECO:0000256" key="5">
    <source>
        <dbReference type="ARBA" id="ARBA00022598"/>
    </source>
</evidence>
<evidence type="ECO:0000256" key="6">
    <source>
        <dbReference type="ARBA" id="ARBA00022741"/>
    </source>
</evidence>
<evidence type="ECO:0000256" key="9">
    <source>
        <dbReference type="ARBA" id="ARBA00023146"/>
    </source>
</evidence>
<dbReference type="InterPro" id="IPR008909">
    <property type="entry name" value="DALR_anticod-bd"/>
</dbReference>
<keyword evidence="9 11" id="KW-0030">Aminoacyl-tRNA synthetase</keyword>
<comment type="catalytic activity">
    <reaction evidence="10 11">
        <text>tRNA(Gly) + glycine + ATP = glycyl-tRNA(Gly) + AMP + diphosphate</text>
        <dbReference type="Rhea" id="RHEA:16013"/>
        <dbReference type="Rhea" id="RHEA-COMP:9664"/>
        <dbReference type="Rhea" id="RHEA-COMP:9683"/>
        <dbReference type="ChEBI" id="CHEBI:30616"/>
        <dbReference type="ChEBI" id="CHEBI:33019"/>
        <dbReference type="ChEBI" id="CHEBI:57305"/>
        <dbReference type="ChEBI" id="CHEBI:78442"/>
        <dbReference type="ChEBI" id="CHEBI:78522"/>
        <dbReference type="ChEBI" id="CHEBI:456215"/>
        <dbReference type="EC" id="6.1.1.14"/>
    </reaction>
</comment>
<dbReference type="EC" id="6.1.1.14" evidence="11"/>
<protein>
    <recommendedName>
        <fullName evidence="11">Glycine--tRNA ligase beta subunit</fullName>
        <ecNumber evidence="11">6.1.1.14</ecNumber>
    </recommendedName>
    <alternativeName>
        <fullName evidence="11">Glycyl-tRNA synthetase beta subunit</fullName>
        <shortName evidence="11">GlyRS</shortName>
    </alternativeName>
</protein>
<dbReference type="PANTHER" id="PTHR30075:SF2">
    <property type="entry name" value="GLYCINE--TRNA LIGASE, CHLOROPLASTIC_MITOCHONDRIAL 2"/>
    <property type="match status" value="1"/>
</dbReference>
<comment type="subcellular location">
    <subcellularLocation>
        <location evidence="1 11">Cytoplasm</location>
    </subcellularLocation>
</comment>
<dbReference type="SUPFAM" id="SSF109604">
    <property type="entry name" value="HD-domain/PDEase-like"/>
    <property type="match status" value="1"/>
</dbReference>
<organism evidence="13 14">
    <name type="scientific">Zooshikella ganghwensis</name>
    <dbReference type="NCBI Taxonomy" id="202772"/>
    <lineage>
        <taxon>Bacteria</taxon>
        <taxon>Pseudomonadati</taxon>
        <taxon>Pseudomonadota</taxon>
        <taxon>Gammaproteobacteria</taxon>
        <taxon>Oceanospirillales</taxon>
        <taxon>Zooshikellaceae</taxon>
        <taxon>Zooshikella</taxon>
    </lineage>
</organism>
<dbReference type="AlphaFoldDB" id="A0A4P9VVK2"/>
<gene>
    <name evidence="11" type="primary">glyS</name>
    <name evidence="13" type="ORF">B9G39_24695</name>
</gene>
<keyword evidence="5 11" id="KW-0436">Ligase</keyword>
<keyword evidence="8 11" id="KW-0648">Protein biosynthesis</keyword>
<dbReference type="GO" id="GO:0004814">
    <property type="term" value="F:arginine-tRNA ligase activity"/>
    <property type="evidence" value="ECO:0007669"/>
    <property type="project" value="InterPro"/>
</dbReference>
<keyword evidence="7 11" id="KW-0067">ATP-binding</keyword>
<evidence type="ECO:0000256" key="10">
    <source>
        <dbReference type="ARBA" id="ARBA00047937"/>
    </source>
</evidence>
<dbReference type="Pfam" id="PF02092">
    <property type="entry name" value="tRNA_synt_2f"/>
    <property type="match status" value="1"/>
</dbReference>
<reference evidence="13 14" key="1">
    <citation type="submission" date="2017-04" db="EMBL/GenBank/DDBJ databases">
        <title>Draft genome sequence of Zooshikella ganghwensis VG4 isolated from Red Sea sediments.</title>
        <authorList>
            <person name="Rehman Z."/>
            <person name="Alam I."/>
            <person name="Kamau A."/>
            <person name="Bajic V."/>
            <person name="Leiknes T."/>
        </authorList>
    </citation>
    <scope>NUCLEOTIDE SEQUENCE [LARGE SCALE GENOMIC DNA]</scope>
    <source>
        <strain evidence="13 14">VG4</strain>
    </source>
</reference>
<comment type="subunit">
    <text evidence="3 11">Tetramer of two alpha and two beta subunits.</text>
</comment>
<keyword evidence="14" id="KW-1185">Reference proteome</keyword>
<dbReference type="Proteomes" id="UP000257039">
    <property type="component" value="Unassembled WGS sequence"/>
</dbReference>
<dbReference type="GO" id="GO:0004820">
    <property type="term" value="F:glycine-tRNA ligase activity"/>
    <property type="evidence" value="ECO:0007669"/>
    <property type="project" value="UniProtKB-UniRule"/>
</dbReference>
<proteinExistence type="inferred from homology"/>
<evidence type="ECO:0000313" key="14">
    <source>
        <dbReference type="Proteomes" id="UP000257039"/>
    </source>
</evidence>
<evidence type="ECO:0000256" key="7">
    <source>
        <dbReference type="ARBA" id="ARBA00022840"/>
    </source>
</evidence>
<evidence type="ECO:0000256" key="1">
    <source>
        <dbReference type="ARBA" id="ARBA00004496"/>
    </source>
</evidence>
<dbReference type="Pfam" id="PF05746">
    <property type="entry name" value="DALR_1"/>
    <property type="match status" value="1"/>
</dbReference>